<dbReference type="RefSeq" id="WP_148637248.1">
    <property type="nucleotide sequence ID" value="NZ_VSLA01000011.1"/>
</dbReference>
<dbReference type="SUPFAM" id="SSF82185">
    <property type="entry name" value="Histone H3 K4-specific methyltransferase SET7/9 N-terminal domain"/>
    <property type="match status" value="2"/>
</dbReference>
<dbReference type="Pfam" id="PF07661">
    <property type="entry name" value="MORN_2"/>
    <property type="match status" value="2"/>
</dbReference>
<name>A0A5D0WQS3_9FIRM</name>
<evidence type="ECO:0000313" key="3">
    <source>
        <dbReference type="Proteomes" id="UP000322619"/>
    </source>
</evidence>
<dbReference type="InterPro" id="IPR011652">
    <property type="entry name" value="MORN_2"/>
</dbReference>
<evidence type="ECO:0008006" key="4">
    <source>
        <dbReference type="Google" id="ProtNLM"/>
    </source>
</evidence>
<reference evidence="2 3" key="1">
    <citation type="submission" date="2019-08" db="EMBL/GenBank/DDBJ databases">
        <title>Isolation and enrichment of carboxydotrophic bacteria from anaerobic sludge for the production of bio-based chemicals from syngas.</title>
        <authorList>
            <person name="Antares A.L."/>
            <person name="Moreira J."/>
            <person name="Diender M."/>
            <person name="Parshina S.N."/>
            <person name="Stams A.J.M."/>
            <person name="Alves M."/>
            <person name="Alves J.I."/>
            <person name="Sousa D.Z."/>
        </authorList>
    </citation>
    <scope>NUCLEOTIDE SEQUENCE [LARGE SCALE GENOMIC DNA]</scope>
    <source>
        <strain evidence="2 3">JM</strain>
    </source>
</reference>
<dbReference type="Pfam" id="PF02493">
    <property type="entry name" value="MORN"/>
    <property type="match status" value="2"/>
</dbReference>
<evidence type="ECO:0000256" key="1">
    <source>
        <dbReference type="ARBA" id="ARBA00022737"/>
    </source>
</evidence>
<dbReference type="Gene3D" id="2.20.110.10">
    <property type="entry name" value="Histone H3 K4-specific methyltransferase SET7/9 N-terminal domain"/>
    <property type="match status" value="2"/>
</dbReference>
<organism evidence="2 3">
    <name type="scientific">Acetobacterium wieringae</name>
    <dbReference type="NCBI Taxonomy" id="52694"/>
    <lineage>
        <taxon>Bacteria</taxon>
        <taxon>Bacillati</taxon>
        <taxon>Bacillota</taxon>
        <taxon>Clostridia</taxon>
        <taxon>Eubacteriales</taxon>
        <taxon>Eubacteriaceae</taxon>
        <taxon>Acetobacterium</taxon>
    </lineage>
</organism>
<sequence>MALRFLKKIFSGKKETPPIGSIACQDDCYICGLIMADGSVEGDKYNHGKLIASGRFLDGRLHGQGKRYNEGRIMCEGNFIDGHLSGEGKMYSHFGHVIYEGTFAKKPNDYGSAYHGQGREYGYKTGALLYEGDFFYNHWRGHGREYYPDGQLRYEGEFLDNFWHGQGQHYDQNGKLVYAGDFTGVTLSYDR</sequence>
<dbReference type="PANTHER" id="PTHR23084">
    <property type="entry name" value="PHOSPHATIDYLINOSITOL-4-PHOSPHATE 5-KINASE RELATED"/>
    <property type="match status" value="1"/>
</dbReference>
<dbReference type="InterPro" id="IPR003409">
    <property type="entry name" value="MORN"/>
</dbReference>
<dbReference type="Proteomes" id="UP000322619">
    <property type="component" value="Unassembled WGS sequence"/>
</dbReference>
<evidence type="ECO:0000313" key="2">
    <source>
        <dbReference type="EMBL" id="TYC86376.1"/>
    </source>
</evidence>
<accession>A0A5D0WQS3</accession>
<dbReference type="PANTHER" id="PTHR23084:SF263">
    <property type="entry name" value="MORN REPEAT-CONTAINING PROTEIN 1"/>
    <property type="match status" value="1"/>
</dbReference>
<comment type="caution">
    <text evidence="2">The sequence shown here is derived from an EMBL/GenBank/DDBJ whole genome shotgun (WGS) entry which is preliminary data.</text>
</comment>
<keyword evidence="1" id="KW-0677">Repeat</keyword>
<dbReference type="EMBL" id="VSLA01000011">
    <property type="protein sequence ID" value="TYC86376.1"/>
    <property type="molecule type" value="Genomic_DNA"/>
</dbReference>
<protein>
    <recommendedName>
        <fullName evidence="4">MORN repeat protein</fullName>
    </recommendedName>
</protein>
<proteinExistence type="predicted"/>
<gene>
    <name evidence="2" type="ORF">FXB42_06735</name>
</gene>
<dbReference type="AlphaFoldDB" id="A0A5D0WQS3"/>